<reference evidence="14 15" key="1">
    <citation type="submission" date="2014-04" db="EMBL/GenBank/DDBJ databases">
        <title>A new species of microsporidia sheds light on the evolution of extreme parasitism.</title>
        <authorList>
            <person name="Haag K.L."/>
            <person name="James T.Y."/>
            <person name="Larsson R."/>
            <person name="Schaer T.M."/>
            <person name="Refardt D."/>
            <person name="Pombert J.-F."/>
            <person name="Ebert D."/>
        </authorList>
    </citation>
    <scope>NUCLEOTIDE SEQUENCE [LARGE SCALE GENOMIC DNA]</scope>
    <source>
        <strain evidence="14 15">UGP3</strain>
        <tissue evidence="14">Spores</tissue>
    </source>
</reference>
<name>A0A098VND6_9MICR</name>
<dbReference type="OrthoDB" id="10267115at2759"/>
<dbReference type="InterPro" id="IPR045022">
    <property type="entry name" value="KDSR-like"/>
</dbReference>
<dbReference type="GO" id="GO:0030148">
    <property type="term" value="P:sphingolipid biosynthetic process"/>
    <property type="evidence" value="ECO:0007669"/>
    <property type="project" value="InterPro"/>
</dbReference>
<comment type="subcellular location">
    <subcellularLocation>
        <location evidence="1">Endoplasmic reticulum</location>
    </subcellularLocation>
</comment>
<evidence type="ECO:0000256" key="1">
    <source>
        <dbReference type="ARBA" id="ARBA00004240"/>
    </source>
</evidence>
<evidence type="ECO:0000256" key="5">
    <source>
        <dbReference type="ARBA" id="ARBA00022857"/>
    </source>
</evidence>
<dbReference type="GO" id="GO:0005789">
    <property type="term" value="C:endoplasmic reticulum membrane"/>
    <property type="evidence" value="ECO:0007669"/>
    <property type="project" value="TreeGrafter"/>
</dbReference>
<evidence type="ECO:0000256" key="3">
    <source>
        <dbReference type="ARBA" id="ARBA00004991"/>
    </source>
</evidence>
<comment type="catalytic activity">
    <reaction evidence="11">
        <text>sphinganine + NADP(+) = 3-oxosphinganine + NADPH + H(+)</text>
        <dbReference type="Rhea" id="RHEA:22640"/>
        <dbReference type="ChEBI" id="CHEBI:15378"/>
        <dbReference type="ChEBI" id="CHEBI:57783"/>
        <dbReference type="ChEBI" id="CHEBI:57817"/>
        <dbReference type="ChEBI" id="CHEBI:58299"/>
        <dbReference type="ChEBI" id="CHEBI:58349"/>
        <dbReference type="EC" id="1.1.1.102"/>
    </reaction>
    <physiologicalReaction direction="right-to-left" evidence="11">
        <dbReference type="Rhea" id="RHEA:22642"/>
    </physiologicalReaction>
</comment>
<dbReference type="SUPFAM" id="SSF51735">
    <property type="entry name" value="NAD(P)-binding Rossmann-fold domains"/>
    <property type="match status" value="1"/>
</dbReference>
<comment type="function">
    <text evidence="10">Catalyzes the reduction of 3'-oxosphinganine (3-ketodihydrosphingosine/KDS) to sphinganine (dihydrosphingosine/DHS), the second step of de novo sphingolipid biosynthesis.</text>
</comment>
<evidence type="ECO:0000256" key="11">
    <source>
        <dbReference type="ARBA" id="ARBA00048930"/>
    </source>
</evidence>
<evidence type="ECO:0000256" key="7">
    <source>
        <dbReference type="ARBA" id="ARBA00023002"/>
    </source>
</evidence>
<dbReference type="GeneID" id="25260815"/>
<evidence type="ECO:0000313" key="14">
    <source>
        <dbReference type="EMBL" id="KGG50299.1"/>
    </source>
</evidence>
<keyword evidence="12" id="KW-0472">Membrane</keyword>
<keyword evidence="15" id="KW-1185">Reference proteome</keyword>
<keyword evidence="12" id="KW-0812">Transmembrane</keyword>
<dbReference type="CDD" id="cd08939">
    <property type="entry name" value="KDSR-like_SDR_c"/>
    <property type="match status" value="1"/>
</dbReference>
<evidence type="ECO:0000256" key="10">
    <source>
        <dbReference type="ARBA" id="ARBA00044737"/>
    </source>
</evidence>
<dbReference type="HOGENOM" id="CLU_010194_3_0_1"/>
<dbReference type="GO" id="GO:0047560">
    <property type="term" value="F:3-dehydrosphinganine reductase activity"/>
    <property type="evidence" value="ECO:0007669"/>
    <property type="project" value="UniProtKB-EC"/>
</dbReference>
<organism evidence="14 15">
    <name type="scientific">Mitosporidium daphniae</name>
    <dbReference type="NCBI Taxonomy" id="1485682"/>
    <lineage>
        <taxon>Eukaryota</taxon>
        <taxon>Fungi</taxon>
        <taxon>Fungi incertae sedis</taxon>
        <taxon>Microsporidia</taxon>
        <taxon>Mitosporidium</taxon>
    </lineage>
</organism>
<evidence type="ECO:0000256" key="4">
    <source>
        <dbReference type="ARBA" id="ARBA00022824"/>
    </source>
</evidence>
<evidence type="ECO:0000256" key="8">
    <source>
        <dbReference type="ARBA" id="ARBA00023098"/>
    </source>
</evidence>
<evidence type="ECO:0000256" key="12">
    <source>
        <dbReference type="SAM" id="Phobius"/>
    </source>
</evidence>
<accession>A0A098VND6</accession>
<evidence type="ECO:0000256" key="13">
    <source>
        <dbReference type="SAM" id="SignalP"/>
    </source>
</evidence>
<keyword evidence="13" id="KW-0732">Signal</keyword>
<comment type="pathway">
    <text evidence="3">Sphingolipid metabolism.</text>
</comment>
<dbReference type="PANTHER" id="PTHR43550">
    <property type="entry name" value="3-KETODIHYDROSPHINGOSINE REDUCTASE"/>
    <property type="match status" value="1"/>
</dbReference>
<evidence type="ECO:0000256" key="6">
    <source>
        <dbReference type="ARBA" id="ARBA00022919"/>
    </source>
</evidence>
<gene>
    <name evidence="14" type="ORF">DI09_78p50</name>
</gene>
<dbReference type="PANTHER" id="PTHR43550:SF3">
    <property type="entry name" value="3-KETODIHYDROSPHINGOSINE REDUCTASE"/>
    <property type="match status" value="1"/>
</dbReference>
<feature type="transmembrane region" description="Helical" evidence="12">
    <location>
        <begin position="276"/>
        <end position="297"/>
    </location>
</feature>
<keyword evidence="7" id="KW-0560">Oxidoreductase</keyword>
<evidence type="ECO:0000256" key="2">
    <source>
        <dbReference type="ARBA" id="ARBA00004760"/>
    </source>
</evidence>
<evidence type="ECO:0000313" key="15">
    <source>
        <dbReference type="Proteomes" id="UP000029725"/>
    </source>
</evidence>
<dbReference type="EMBL" id="JMKJ01000588">
    <property type="protein sequence ID" value="KGG50299.1"/>
    <property type="molecule type" value="Genomic_DNA"/>
</dbReference>
<dbReference type="PRINTS" id="PR00081">
    <property type="entry name" value="GDHRDH"/>
</dbReference>
<dbReference type="AlphaFoldDB" id="A0A098VND6"/>
<keyword evidence="8" id="KW-0443">Lipid metabolism</keyword>
<comment type="caution">
    <text evidence="14">The sequence shown here is derived from an EMBL/GenBank/DDBJ whole genome shotgun (WGS) entry which is preliminary data.</text>
</comment>
<dbReference type="EC" id="1.1.1.102" evidence="9"/>
<dbReference type="Pfam" id="PF00106">
    <property type="entry name" value="adh_short"/>
    <property type="match status" value="1"/>
</dbReference>
<dbReference type="GO" id="GO:0006666">
    <property type="term" value="P:3-keto-sphinganine metabolic process"/>
    <property type="evidence" value="ECO:0007669"/>
    <property type="project" value="InterPro"/>
</dbReference>
<feature type="signal peptide" evidence="13">
    <location>
        <begin position="1"/>
        <end position="20"/>
    </location>
</feature>
<keyword evidence="6" id="KW-0746">Sphingolipid metabolism</keyword>
<keyword evidence="4" id="KW-0256">Endoplasmic reticulum</keyword>
<dbReference type="Gene3D" id="3.40.50.720">
    <property type="entry name" value="NAD(P)-binding Rossmann-like Domain"/>
    <property type="match status" value="1"/>
</dbReference>
<dbReference type="RefSeq" id="XP_013236742.1">
    <property type="nucleotide sequence ID" value="XM_013381288.1"/>
</dbReference>
<keyword evidence="12" id="KW-1133">Transmembrane helix</keyword>
<proteinExistence type="predicted"/>
<dbReference type="InterPro" id="IPR036291">
    <property type="entry name" value="NAD(P)-bd_dom_sf"/>
</dbReference>
<sequence length="305" mass="33064">MLLQLGVCAVFLSHCYITGGSNGLGLAIAMELSKRGAHITIVARDSQKLSEAIDTIKNVAKYPDAQKFSFISANVTDAKAGQVAFESANSSPEIGPVDWVFTCAGAAIPGFFKDQIANDFERGIALNYLGTLYTLKAAVKCWKGANGHISKKKIVIISSTLALTGLVGYSQYVPSKYATKGLAEVLRQELAQDGVEVHIYFVSTILSPGYAQEQLTKPEITKAIEGSTTGEEDASPENRAKTLLHGIINENRFMIASDWSTYALMLASAGTAPRRLFGELIFVSPVAMLFVATWRYYCDWLITRA</sequence>
<dbReference type="InterPro" id="IPR002347">
    <property type="entry name" value="SDR_fam"/>
</dbReference>
<evidence type="ECO:0000256" key="9">
    <source>
        <dbReference type="ARBA" id="ARBA00026112"/>
    </source>
</evidence>
<protein>
    <recommendedName>
        <fullName evidence="9">3-dehydrosphinganine reductase</fullName>
        <ecNumber evidence="9">1.1.1.102</ecNumber>
    </recommendedName>
</protein>
<comment type="pathway">
    <text evidence="2">Lipid metabolism; sphingolipid metabolism.</text>
</comment>
<keyword evidence="5" id="KW-0521">NADP</keyword>
<dbReference type="VEuPathDB" id="MicrosporidiaDB:DI09_78p50"/>
<feature type="chain" id="PRO_5001941886" description="3-dehydrosphinganine reductase" evidence="13">
    <location>
        <begin position="21"/>
        <end position="305"/>
    </location>
</feature>
<dbReference type="Proteomes" id="UP000029725">
    <property type="component" value="Unassembled WGS sequence"/>
</dbReference>